<feature type="compositionally biased region" description="Polar residues" evidence="1">
    <location>
        <begin position="424"/>
        <end position="436"/>
    </location>
</feature>
<proteinExistence type="predicted"/>
<feature type="compositionally biased region" description="Basic and acidic residues" evidence="1">
    <location>
        <begin position="313"/>
        <end position="326"/>
    </location>
</feature>
<name>A0AAN7AII1_9PEZI</name>
<dbReference type="AlphaFoldDB" id="A0AAN7AII1"/>
<feature type="region of interest" description="Disordered" evidence="1">
    <location>
        <begin position="287"/>
        <end position="436"/>
    </location>
</feature>
<dbReference type="GO" id="GO:0006307">
    <property type="term" value="P:DNA alkylation repair"/>
    <property type="evidence" value="ECO:0007669"/>
    <property type="project" value="InterPro"/>
</dbReference>
<sequence length="801" mass="87809">MPPKPPTRPPPPTHFLCIPLITSSSRPQLTASISAFKQDVCSPNSFALPGDAVRPVGTLHLTLGVFSFPNVIVRGTGGSGGEEEVTNPGKERLEKAKEVLRGLKLREIWADSRKATVLVPGSTTQEGEDAKGKGREGEVKGTGSENKGEEREEITITLKGLHSIQPPAKAAVLYAPPMDDLGLLQRFCEGVRDKFRQSAETEEESPLMGDDGGRPLLLHATIVNTIYVKGKARGNGRGKGRGRERLTFDARGILDRYQDQVWMEDVKLESVAICKMGAKKILDEKGEETGDEAYEVEAEVESSSNGSSTMTPLEKRNNTTHRDRLGKPTTTPTSSPPNKSTTRTNLPASSTFTSSLSPPKRQPRSSSVASSRLPLAPPPRAALSGASSPAPDSERERDRSRPTLHPNPNPSNHRAVSPAPQTQPPSTVATTSSLQQHDARLTHLEQQLSSLMDNNPSPPEPSSVSYWQTRCLSLEKKLSRSQDDCELLKSEIDAKDEEIDKIRAAWQVSRSENQRREEEIQELRTQIRGLKEFVSNSGSTRLGGGELPTSDEVFGEGMARLGNGLQNWVLVNFRRSKIDLSKADEATITELGRLVPMYEELASTSKIHLLQSLVSRLLVELVFDSYLVGLPSEEARQLQQTEALLASYAAPLEAINQWRSLTLTILRKDSNEKLQTETPSVTNTIVTRVNGLLDAITTTRSSDARDQGLKALVSSAVDLSRLLAVQKAVFNVHMPEILPHQRIMFDAETMEDIGGEDEDSLIDREICCVTFPGIIKRGDESGGHLQYRNVISKTRVLCTPE</sequence>
<feature type="compositionally biased region" description="Basic and acidic residues" evidence="1">
    <location>
        <begin position="128"/>
        <end position="139"/>
    </location>
</feature>
<dbReference type="InterPro" id="IPR019510">
    <property type="entry name" value="AKAP7-like_phosphoesterase"/>
</dbReference>
<gene>
    <name evidence="3" type="ORF">QBC35DRAFT_513779</name>
</gene>
<feature type="compositionally biased region" description="Low complexity" evidence="1">
    <location>
        <begin position="327"/>
        <end position="345"/>
    </location>
</feature>
<dbReference type="GO" id="GO:0005634">
    <property type="term" value="C:nucleus"/>
    <property type="evidence" value="ECO:0007669"/>
    <property type="project" value="TreeGrafter"/>
</dbReference>
<dbReference type="InterPro" id="IPR009210">
    <property type="entry name" value="ASCC1"/>
</dbReference>
<feature type="compositionally biased region" description="Low complexity" evidence="1">
    <location>
        <begin position="364"/>
        <end position="374"/>
    </location>
</feature>
<dbReference type="PANTHER" id="PTHR13360">
    <property type="entry name" value="ACTIVATING SIGNAL COINTEGRATOR 1 COMPLEX SUBUNIT 1"/>
    <property type="match status" value="1"/>
</dbReference>
<dbReference type="EMBL" id="MU864371">
    <property type="protein sequence ID" value="KAK4189906.1"/>
    <property type="molecule type" value="Genomic_DNA"/>
</dbReference>
<comment type="caution">
    <text evidence="3">The sequence shown here is derived from an EMBL/GenBank/DDBJ whole genome shotgun (WGS) entry which is preliminary data.</text>
</comment>
<dbReference type="GO" id="GO:0006355">
    <property type="term" value="P:regulation of DNA-templated transcription"/>
    <property type="evidence" value="ECO:0007669"/>
    <property type="project" value="TreeGrafter"/>
</dbReference>
<feature type="region of interest" description="Disordered" evidence="1">
    <location>
        <begin position="120"/>
        <end position="151"/>
    </location>
</feature>
<feature type="domain" description="A-kinase anchor protein 7-like phosphoesterase" evidence="2">
    <location>
        <begin position="150"/>
        <end position="280"/>
    </location>
</feature>
<reference evidence="3" key="2">
    <citation type="submission" date="2023-05" db="EMBL/GenBank/DDBJ databases">
        <authorList>
            <consortium name="Lawrence Berkeley National Laboratory"/>
            <person name="Steindorff A."/>
            <person name="Hensen N."/>
            <person name="Bonometti L."/>
            <person name="Westerberg I."/>
            <person name="Brannstrom I.O."/>
            <person name="Guillou S."/>
            <person name="Cros-Aarteil S."/>
            <person name="Calhoun S."/>
            <person name="Haridas S."/>
            <person name="Kuo A."/>
            <person name="Mondo S."/>
            <person name="Pangilinan J."/>
            <person name="Riley R."/>
            <person name="Labutti K."/>
            <person name="Andreopoulos B."/>
            <person name="Lipzen A."/>
            <person name="Chen C."/>
            <person name="Yanf M."/>
            <person name="Daum C."/>
            <person name="Ng V."/>
            <person name="Clum A."/>
            <person name="Ohm R."/>
            <person name="Martin F."/>
            <person name="Silar P."/>
            <person name="Natvig D."/>
            <person name="Lalanne C."/>
            <person name="Gautier V."/>
            <person name="Ament-Velasquez S.L."/>
            <person name="Kruys A."/>
            <person name="Hutchinson M.I."/>
            <person name="Powell A.J."/>
            <person name="Barry K."/>
            <person name="Miller A.N."/>
            <person name="Grigoriev I.V."/>
            <person name="Debuchy R."/>
            <person name="Gladieux P."/>
            <person name="Thoren M.H."/>
            <person name="Johannesson H."/>
        </authorList>
    </citation>
    <scope>NUCLEOTIDE SEQUENCE</scope>
    <source>
        <strain evidence="3">PSN309</strain>
    </source>
</reference>
<protein>
    <recommendedName>
        <fullName evidence="2">A-kinase anchor protein 7-like phosphoesterase domain-containing protein</fullName>
    </recommendedName>
</protein>
<evidence type="ECO:0000259" key="2">
    <source>
        <dbReference type="Pfam" id="PF10469"/>
    </source>
</evidence>
<evidence type="ECO:0000313" key="4">
    <source>
        <dbReference type="Proteomes" id="UP001302126"/>
    </source>
</evidence>
<dbReference type="Proteomes" id="UP001302126">
    <property type="component" value="Unassembled WGS sequence"/>
</dbReference>
<accession>A0AAN7AII1</accession>
<feature type="compositionally biased region" description="Low complexity" evidence="1">
    <location>
        <begin position="381"/>
        <end position="391"/>
    </location>
</feature>
<evidence type="ECO:0000256" key="1">
    <source>
        <dbReference type="SAM" id="MobiDB-lite"/>
    </source>
</evidence>
<feature type="compositionally biased region" description="Polar residues" evidence="1">
    <location>
        <begin position="346"/>
        <end position="357"/>
    </location>
</feature>
<organism evidence="3 4">
    <name type="scientific">Podospora australis</name>
    <dbReference type="NCBI Taxonomy" id="1536484"/>
    <lineage>
        <taxon>Eukaryota</taxon>
        <taxon>Fungi</taxon>
        <taxon>Dikarya</taxon>
        <taxon>Ascomycota</taxon>
        <taxon>Pezizomycotina</taxon>
        <taxon>Sordariomycetes</taxon>
        <taxon>Sordariomycetidae</taxon>
        <taxon>Sordariales</taxon>
        <taxon>Podosporaceae</taxon>
        <taxon>Podospora</taxon>
    </lineage>
</organism>
<dbReference type="Gene3D" id="3.90.1140.10">
    <property type="entry name" value="Cyclic phosphodiesterase"/>
    <property type="match status" value="1"/>
</dbReference>
<evidence type="ECO:0000313" key="3">
    <source>
        <dbReference type="EMBL" id="KAK4189906.1"/>
    </source>
</evidence>
<dbReference type="PANTHER" id="PTHR13360:SF1">
    <property type="entry name" value="ACTIVATING SIGNAL COINTEGRATOR 1 COMPLEX SUBUNIT 1"/>
    <property type="match status" value="1"/>
</dbReference>
<dbReference type="Pfam" id="PF10469">
    <property type="entry name" value="AKAP7_NLS"/>
    <property type="match status" value="1"/>
</dbReference>
<reference evidence="3" key="1">
    <citation type="journal article" date="2023" name="Mol. Phylogenet. Evol.">
        <title>Genome-scale phylogeny and comparative genomics of the fungal order Sordariales.</title>
        <authorList>
            <person name="Hensen N."/>
            <person name="Bonometti L."/>
            <person name="Westerberg I."/>
            <person name="Brannstrom I.O."/>
            <person name="Guillou S."/>
            <person name="Cros-Aarteil S."/>
            <person name="Calhoun S."/>
            <person name="Haridas S."/>
            <person name="Kuo A."/>
            <person name="Mondo S."/>
            <person name="Pangilinan J."/>
            <person name="Riley R."/>
            <person name="LaButti K."/>
            <person name="Andreopoulos B."/>
            <person name="Lipzen A."/>
            <person name="Chen C."/>
            <person name="Yan M."/>
            <person name="Daum C."/>
            <person name="Ng V."/>
            <person name="Clum A."/>
            <person name="Steindorff A."/>
            <person name="Ohm R.A."/>
            <person name="Martin F."/>
            <person name="Silar P."/>
            <person name="Natvig D.O."/>
            <person name="Lalanne C."/>
            <person name="Gautier V."/>
            <person name="Ament-Velasquez S.L."/>
            <person name="Kruys A."/>
            <person name="Hutchinson M.I."/>
            <person name="Powell A.J."/>
            <person name="Barry K."/>
            <person name="Miller A.N."/>
            <person name="Grigoriev I.V."/>
            <person name="Debuchy R."/>
            <person name="Gladieux P."/>
            <person name="Hiltunen Thoren M."/>
            <person name="Johannesson H."/>
        </authorList>
    </citation>
    <scope>NUCLEOTIDE SEQUENCE</scope>
    <source>
        <strain evidence="3">PSN309</strain>
    </source>
</reference>
<feature type="compositionally biased region" description="Acidic residues" evidence="1">
    <location>
        <begin position="289"/>
        <end position="300"/>
    </location>
</feature>
<feature type="compositionally biased region" description="Basic and acidic residues" evidence="1">
    <location>
        <begin position="392"/>
        <end position="401"/>
    </location>
</feature>
<keyword evidence="4" id="KW-1185">Reference proteome</keyword>